<keyword evidence="5" id="KW-1185">Reference proteome</keyword>
<proteinExistence type="predicted"/>
<dbReference type="PANTHER" id="PTHR34987">
    <property type="entry name" value="C, PUTATIVE (AFU_ORTHOLOGUE AFUA_3G02880)-RELATED"/>
    <property type="match status" value="1"/>
</dbReference>
<dbReference type="Pfam" id="PF17389">
    <property type="entry name" value="Bac_rhamnosid6H"/>
    <property type="match status" value="1"/>
</dbReference>
<feature type="signal peptide" evidence="1">
    <location>
        <begin position="1"/>
        <end position="24"/>
    </location>
</feature>
<dbReference type="InterPro" id="IPR035398">
    <property type="entry name" value="Bac_rhamnosid_C"/>
</dbReference>
<dbReference type="GO" id="GO:0003824">
    <property type="term" value="F:catalytic activity"/>
    <property type="evidence" value="ECO:0007669"/>
    <property type="project" value="UniProtKB-ARBA"/>
</dbReference>
<dbReference type="OrthoDB" id="10036721at2759"/>
<dbReference type="Gene3D" id="2.60.420.10">
    <property type="entry name" value="Maltose phosphorylase, domain 3"/>
    <property type="match status" value="1"/>
</dbReference>
<evidence type="ECO:0000313" key="4">
    <source>
        <dbReference type="EMBL" id="KAF2636855.1"/>
    </source>
</evidence>
<reference evidence="4" key="1">
    <citation type="journal article" date="2020" name="Stud. Mycol.">
        <title>101 Dothideomycetes genomes: a test case for predicting lifestyles and emergence of pathogens.</title>
        <authorList>
            <person name="Haridas S."/>
            <person name="Albert R."/>
            <person name="Binder M."/>
            <person name="Bloem J."/>
            <person name="Labutti K."/>
            <person name="Salamov A."/>
            <person name="Andreopoulos B."/>
            <person name="Baker S."/>
            <person name="Barry K."/>
            <person name="Bills G."/>
            <person name="Bluhm B."/>
            <person name="Cannon C."/>
            <person name="Castanera R."/>
            <person name="Culley D."/>
            <person name="Daum C."/>
            <person name="Ezra D."/>
            <person name="Gonzalez J."/>
            <person name="Henrissat B."/>
            <person name="Kuo A."/>
            <person name="Liang C."/>
            <person name="Lipzen A."/>
            <person name="Lutzoni F."/>
            <person name="Magnuson J."/>
            <person name="Mondo S."/>
            <person name="Nolan M."/>
            <person name="Ohm R."/>
            <person name="Pangilinan J."/>
            <person name="Park H.-J."/>
            <person name="Ramirez L."/>
            <person name="Alfaro M."/>
            <person name="Sun H."/>
            <person name="Tritt A."/>
            <person name="Yoshinaga Y."/>
            <person name="Zwiers L.-H."/>
            <person name="Turgeon B."/>
            <person name="Goodwin S."/>
            <person name="Spatafora J."/>
            <person name="Crous P."/>
            <person name="Grigoriev I."/>
        </authorList>
    </citation>
    <scope>NUCLEOTIDE SEQUENCE</scope>
    <source>
        <strain evidence="4">CBS 473.64</strain>
    </source>
</reference>
<dbReference type="InterPro" id="IPR035396">
    <property type="entry name" value="Bac_rhamnosid6H"/>
</dbReference>
<dbReference type="PANTHER" id="PTHR34987:SF6">
    <property type="entry name" value="ALPHA-L-RHAMNOSIDASE SIX-HAIRPIN GLYCOSIDASE DOMAIN-CONTAINING PROTEIN"/>
    <property type="match status" value="1"/>
</dbReference>
<protein>
    <submittedName>
        <fullName evidence="4">Bacterial alpha-L-rhamnosidase domain-containing protein</fullName>
    </submittedName>
</protein>
<dbReference type="Gene3D" id="1.50.10.10">
    <property type="match status" value="1"/>
</dbReference>
<accession>A0A6A6RNW7</accession>
<evidence type="ECO:0000313" key="5">
    <source>
        <dbReference type="Proteomes" id="UP000799753"/>
    </source>
</evidence>
<name>A0A6A6RNW7_9PLEO</name>
<evidence type="ECO:0000256" key="1">
    <source>
        <dbReference type="SAM" id="SignalP"/>
    </source>
</evidence>
<dbReference type="InterPro" id="IPR012341">
    <property type="entry name" value="6hp_glycosidase-like_sf"/>
</dbReference>
<keyword evidence="1" id="KW-0732">Signal</keyword>
<dbReference type="EMBL" id="MU006796">
    <property type="protein sequence ID" value="KAF2636855.1"/>
    <property type="molecule type" value="Genomic_DNA"/>
</dbReference>
<dbReference type="AlphaFoldDB" id="A0A6A6RNW7"/>
<dbReference type="GO" id="GO:0005975">
    <property type="term" value="P:carbohydrate metabolic process"/>
    <property type="evidence" value="ECO:0007669"/>
    <property type="project" value="InterPro"/>
</dbReference>
<dbReference type="InterPro" id="IPR008928">
    <property type="entry name" value="6-hairpin_glycosidase_sf"/>
</dbReference>
<feature type="domain" description="Alpha-L-rhamnosidase C-terminal" evidence="3">
    <location>
        <begin position="578"/>
        <end position="640"/>
    </location>
</feature>
<dbReference type="SUPFAM" id="SSF48208">
    <property type="entry name" value="Six-hairpin glycosidases"/>
    <property type="match status" value="1"/>
</dbReference>
<feature type="domain" description="Alpha-L-rhamnosidase six-hairpin glycosidase" evidence="2">
    <location>
        <begin position="240"/>
        <end position="454"/>
    </location>
</feature>
<evidence type="ECO:0000259" key="3">
    <source>
        <dbReference type="Pfam" id="PF17390"/>
    </source>
</evidence>
<dbReference type="Pfam" id="PF17390">
    <property type="entry name" value="Bac_rhamnosid_C"/>
    <property type="match status" value="1"/>
</dbReference>
<sequence>MRRQWKSCFWLSIHFASYADSVAAANPWDAYIHSPVSRYINPISAHSTVGTVTTTGPSEGQETYTLSPNSRLTFDFGVEVGGWISFSASTTNATNTSTPHLSLAFTESPSFIGPLSDDTGATTTQNHDQALNVTLPQGTTVYELPREKFRGGFRFLTLNAAQNVTVFNVTCEIGFAPKTRYLRNYPGYFWTPGDELLVRTWYAGAYTVQTNIAPQNTGRFLPQVSAGWIYNSSLGIAAPILLDGAKRDRAVWPGDLGIQGTTAFLALGADGLEAFENALETVFYYQNSSTGRFPFAGPSTGSFRSGAQSDTYHAWSLISIFNFALFVGDEAWVGTHWANITRGVEFILNGIDESGLHEQIATNDWARQGGGGYNSALNALDYHALSSIADLGRTYTNDVTVHAQAAEWAAAAETLKAEYNKILWDPQQNMYRDNQSTSLHPQDGNALALLYNLTLSPVQSSLLSVSLTRFWTPLGPVTPELPDTISPFISSIEVLAHFTALQPKRALNLTRTLWSYLLDSPLMTGSTLAEGITANGSLYYRGDAGYKKDARYTSLSHGWSTGPTAALTFKIAGLEIVGWRRWIFAPSGESLRDVKAGYQSPMGMFSVEWKSRDDVDGAFDFFAKFTTPEGTNGSIELPWKCKEVLLDGVILKSGIDIEGRRAMILQASSCT</sequence>
<evidence type="ECO:0000259" key="2">
    <source>
        <dbReference type="Pfam" id="PF17389"/>
    </source>
</evidence>
<feature type="chain" id="PRO_5025531844" evidence="1">
    <location>
        <begin position="25"/>
        <end position="671"/>
    </location>
</feature>
<dbReference type="Gene3D" id="2.60.120.260">
    <property type="entry name" value="Galactose-binding domain-like"/>
    <property type="match status" value="1"/>
</dbReference>
<organism evidence="4 5">
    <name type="scientific">Massarina eburnea CBS 473.64</name>
    <dbReference type="NCBI Taxonomy" id="1395130"/>
    <lineage>
        <taxon>Eukaryota</taxon>
        <taxon>Fungi</taxon>
        <taxon>Dikarya</taxon>
        <taxon>Ascomycota</taxon>
        <taxon>Pezizomycotina</taxon>
        <taxon>Dothideomycetes</taxon>
        <taxon>Pleosporomycetidae</taxon>
        <taxon>Pleosporales</taxon>
        <taxon>Massarineae</taxon>
        <taxon>Massarinaceae</taxon>
        <taxon>Massarina</taxon>
    </lineage>
</organism>
<gene>
    <name evidence="4" type="ORF">P280DRAFT_459197</name>
</gene>
<dbReference type="Proteomes" id="UP000799753">
    <property type="component" value="Unassembled WGS sequence"/>
</dbReference>